<dbReference type="AlphaFoldDB" id="A0A8J3GT45"/>
<dbReference type="EMBL" id="BNAI01000011">
    <property type="protein sequence ID" value="GHF25956.1"/>
    <property type="molecule type" value="Genomic_DNA"/>
</dbReference>
<dbReference type="InterPro" id="IPR036165">
    <property type="entry name" value="YefM-like_sf"/>
</dbReference>
<proteinExistence type="inferred from homology"/>
<evidence type="ECO:0000313" key="2">
    <source>
        <dbReference type="EMBL" id="GHF25956.1"/>
    </source>
</evidence>
<evidence type="ECO:0000313" key="3">
    <source>
        <dbReference type="Proteomes" id="UP000617531"/>
    </source>
</evidence>
<name>A0A8J3GT45_9MICO</name>
<reference evidence="2" key="2">
    <citation type="submission" date="2020-09" db="EMBL/GenBank/DDBJ databases">
        <authorList>
            <person name="Sun Q."/>
            <person name="Zhou Y."/>
        </authorList>
    </citation>
    <scope>NUCLEOTIDE SEQUENCE</scope>
    <source>
        <strain evidence="2">CGMCC 1.16548</strain>
    </source>
</reference>
<dbReference type="Proteomes" id="UP000617531">
    <property type="component" value="Unassembled WGS sequence"/>
</dbReference>
<protein>
    <recommendedName>
        <fullName evidence="4">Antitoxin</fullName>
    </recommendedName>
</protein>
<accession>A0A8J3GT45</accession>
<sequence length="81" mass="9051">MGEPRTVTIRDLRNRGGEILAEVARGEAMIVTRDGEPIAEIRPLPRRGVSTAELIARRRHLPDIDPDKLRADIDSILDQSL</sequence>
<keyword evidence="3" id="KW-1185">Reference proteome</keyword>
<gene>
    <name evidence="2" type="ORF">GCM10011600_28610</name>
</gene>
<evidence type="ECO:0008006" key="4">
    <source>
        <dbReference type="Google" id="ProtNLM"/>
    </source>
</evidence>
<comment type="similarity">
    <text evidence="1">Belongs to the phD/YefM antitoxin family.</text>
</comment>
<dbReference type="SUPFAM" id="SSF143120">
    <property type="entry name" value="YefM-like"/>
    <property type="match status" value="1"/>
</dbReference>
<dbReference type="NCBIfam" id="TIGR01552">
    <property type="entry name" value="phd_fam"/>
    <property type="match status" value="1"/>
</dbReference>
<organism evidence="2 3">
    <name type="scientific">Pseudolysinimonas yzui</name>
    <dbReference type="NCBI Taxonomy" id="2708254"/>
    <lineage>
        <taxon>Bacteria</taxon>
        <taxon>Bacillati</taxon>
        <taxon>Actinomycetota</taxon>
        <taxon>Actinomycetes</taxon>
        <taxon>Micrococcales</taxon>
        <taxon>Microbacteriaceae</taxon>
        <taxon>Pseudolysinimonas</taxon>
    </lineage>
</organism>
<dbReference type="Gene3D" id="3.40.1620.10">
    <property type="entry name" value="YefM-like domain"/>
    <property type="match status" value="1"/>
</dbReference>
<reference evidence="2" key="1">
    <citation type="journal article" date="2014" name="Int. J. Syst. Evol. Microbiol.">
        <title>Complete genome sequence of Corynebacterium casei LMG S-19264T (=DSM 44701T), isolated from a smear-ripened cheese.</title>
        <authorList>
            <consortium name="US DOE Joint Genome Institute (JGI-PGF)"/>
            <person name="Walter F."/>
            <person name="Albersmeier A."/>
            <person name="Kalinowski J."/>
            <person name="Ruckert C."/>
        </authorList>
    </citation>
    <scope>NUCLEOTIDE SEQUENCE</scope>
    <source>
        <strain evidence="2">CGMCC 1.16548</strain>
    </source>
</reference>
<evidence type="ECO:0000256" key="1">
    <source>
        <dbReference type="ARBA" id="ARBA00009981"/>
    </source>
</evidence>
<comment type="caution">
    <text evidence="2">The sequence shown here is derived from an EMBL/GenBank/DDBJ whole genome shotgun (WGS) entry which is preliminary data.</text>
</comment>